<dbReference type="Gene3D" id="3.30.2000.30">
    <property type="match status" value="1"/>
</dbReference>
<dbReference type="InterPro" id="IPR021508">
    <property type="entry name" value="Gp17-like"/>
</dbReference>
<gene>
    <name evidence="1" type="ORF">SAMN05421512_102367</name>
</gene>
<reference evidence="1 2" key="1">
    <citation type="submission" date="2017-08" db="EMBL/GenBank/DDBJ databases">
        <authorList>
            <person name="de Groot N.N."/>
        </authorList>
    </citation>
    <scope>NUCLEOTIDE SEQUENCE [LARGE SCALE GENOMIC DNA]</scope>
    <source>
        <strain evidence="1 2">USBA 352</strain>
    </source>
</reference>
<dbReference type="EMBL" id="OBML01000002">
    <property type="protein sequence ID" value="SOB97003.1"/>
    <property type="molecule type" value="Genomic_DNA"/>
</dbReference>
<keyword evidence="2" id="KW-1185">Reference proteome</keyword>
<evidence type="ECO:0000313" key="1">
    <source>
        <dbReference type="EMBL" id="SOB97003.1"/>
    </source>
</evidence>
<proteinExistence type="predicted"/>
<dbReference type="STRING" id="538381.GCA_001696535_03154"/>
<evidence type="ECO:0000313" key="2">
    <source>
        <dbReference type="Proteomes" id="UP000219331"/>
    </source>
</evidence>
<name>A0A285RXE0_9HYPH</name>
<dbReference type="AlphaFoldDB" id="A0A285RXE0"/>
<dbReference type="Pfam" id="PF11367">
    <property type="entry name" value="Tail_completion_gp17"/>
    <property type="match status" value="1"/>
</dbReference>
<evidence type="ECO:0008006" key="3">
    <source>
        <dbReference type="Google" id="ProtNLM"/>
    </source>
</evidence>
<dbReference type="RefSeq" id="WP_097174112.1">
    <property type="nucleotide sequence ID" value="NZ_OBML01000002.1"/>
</dbReference>
<dbReference type="Proteomes" id="UP000219331">
    <property type="component" value="Unassembled WGS sequence"/>
</dbReference>
<dbReference type="InterPro" id="IPR053745">
    <property type="entry name" value="Viral_Tail_Comp_sf"/>
</dbReference>
<dbReference type="OrthoDB" id="7630456at2"/>
<organism evidence="1 2">
    <name type="scientific">Stappia indica</name>
    <dbReference type="NCBI Taxonomy" id="538381"/>
    <lineage>
        <taxon>Bacteria</taxon>
        <taxon>Pseudomonadati</taxon>
        <taxon>Pseudomonadota</taxon>
        <taxon>Alphaproteobacteria</taxon>
        <taxon>Hyphomicrobiales</taxon>
        <taxon>Stappiaceae</taxon>
        <taxon>Stappia</taxon>
    </lineage>
</organism>
<sequence>MSAQVALRAALVKALRADADLTALTGGERVHDGAPRGGAHPFIELGPIVSRPLLSRAEEGEEHEAEILVHSRKEARGEVAALMAAAREAVLAGAGGFLDGHVLVNAGTLDERSERLADGRTWRGRLRLRLVSEPAD</sequence>
<accession>A0A285RXE0</accession>
<protein>
    <recommendedName>
        <fullName evidence="3">DUF3168 domain-containing protein</fullName>
    </recommendedName>
</protein>